<protein>
    <recommendedName>
        <fullName evidence="7">Inter-alpha-trypsin inhibitor heavy chain H4-like</fullName>
    </recommendedName>
</protein>
<gene>
    <name evidence="5" type="ORF">ILUMI_17080</name>
</gene>
<dbReference type="InterPro" id="IPR036465">
    <property type="entry name" value="vWFA_dom_sf"/>
</dbReference>
<feature type="chain" id="PRO_5035419015" description="Inter-alpha-trypsin inhibitor heavy chain H4-like" evidence="2">
    <location>
        <begin position="23"/>
        <end position="827"/>
    </location>
</feature>
<dbReference type="PROSITE" id="PS50234">
    <property type="entry name" value="VWFA"/>
    <property type="match status" value="1"/>
</dbReference>
<dbReference type="GO" id="GO:0032991">
    <property type="term" value="C:protein-containing complex"/>
    <property type="evidence" value="ECO:0007669"/>
    <property type="project" value="UniProtKB-ARBA"/>
</dbReference>
<dbReference type="OrthoDB" id="299997at2759"/>
<reference evidence="5" key="1">
    <citation type="submission" date="2019-08" db="EMBL/GenBank/DDBJ databases">
        <title>The genome of the North American firefly Photinus pyralis.</title>
        <authorList>
            <consortium name="Photinus pyralis genome working group"/>
            <person name="Fallon T.R."/>
            <person name="Sander Lower S.E."/>
            <person name="Weng J.-K."/>
        </authorList>
    </citation>
    <scope>NUCLEOTIDE SEQUENCE</scope>
    <source>
        <strain evidence="5">TRF0915ILg1</strain>
        <tissue evidence="5">Whole body</tissue>
    </source>
</reference>
<dbReference type="SUPFAM" id="SSF53300">
    <property type="entry name" value="vWA-like"/>
    <property type="match status" value="1"/>
</dbReference>
<feature type="compositionally biased region" description="Low complexity" evidence="1">
    <location>
        <begin position="665"/>
        <end position="685"/>
    </location>
</feature>
<evidence type="ECO:0000256" key="2">
    <source>
        <dbReference type="SAM" id="SignalP"/>
    </source>
</evidence>
<dbReference type="Pfam" id="PF08487">
    <property type="entry name" value="VIT"/>
    <property type="match status" value="1"/>
</dbReference>
<evidence type="ECO:0008006" key="7">
    <source>
        <dbReference type="Google" id="ProtNLM"/>
    </source>
</evidence>
<dbReference type="Pfam" id="PF00092">
    <property type="entry name" value="VWA"/>
    <property type="match status" value="2"/>
</dbReference>
<feature type="domain" description="VIT" evidence="4">
    <location>
        <begin position="45"/>
        <end position="174"/>
    </location>
</feature>
<feature type="domain" description="VWFA" evidence="3">
    <location>
        <begin position="312"/>
        <end position="529"/>
    </location>
</feature>
<organism evidence="5 6">
    <name type="scientific">Ignelater luminosus</name>
    <name type="common">Cucubano</name>
    <name type="synonym">Pyrophorus luminosus</name>
    <dbReference type="NCBI Taxonomy" id="2038154"/>
    <lineage>
        <taxon>Eukaryota</taxon>
        <taxon>Metazoa</taxon>
        <taxon>Ecdysozoa</taxon>
        <taxon>Arthropoda</taxon>
        <taxon>Hexapoda</taxon>
        <taxon>Insecta</taxon>
        <taxon>Pterygota</taxon>
        <taxon>Neoptera</taxon>
        <taxon>Endopterygota</taxon>
        <taxon>Coleoptera</taxon>
        <taxon>Polyphaga</taxon>
        <taxon>Elateriformia</taxon>
        <taxon>Elateroidea</taxon>
        <taxon>Elateridae</taxon>
        <taxon>Agrypninae</taxon>
        <taxon>Pyrophorini</taxon>
        <taxon>Ignelater</taxon>
    </lineage>
</organism>
<feature type="region of interest" description="Disordered" evidence="1">
    <location>
        <begin position="31"/>
        <end position="55"/>
    </location>
</feature>
<evidence type="ECO:0000313" key="5">
    <source>
        <dbReference type="EMBL" id="KAF2889093.1"/>
    </source>
</evidence>
<dbReference type="InterPro" id="IPR002035">
    <property type="entry name" value="VWF_A"/>
</dbReference>
<dbReference type="SMART" id="SM00327">
    <property type="entry name" value="VWA"/>
    <property type="match status" value="1"/>
</dbReference>
<evidence type="ECO:0000313" key="6">
    <source>
        <dbReference type="Proteomes" id="UP000801492"/>
    </source>
</evidence>
<dbReference type="EMBL" id="VTPC01070896">
    <property type="protein sequence ID" value="KAF2889093.1"/>
    <property type="molecule type" value="Genomic_DNA"/>
</dbReference>
<dbReference type="Proteomes" id="UP000801492">
    <property type="component" value="Unassembled WGS sequence"/>
</dbReference>
<sequence length="827" mass="92383">MGANHMRILLLWTIFSVKEIFAVPTDSQHSLVVSSTEPPTSEESNEENVSPSDITPTVPQIYQMHVKSNISNRFAHTTVTSRVKNIARNSQEATFSIVLPETAFISGFSMEVAGKNYTAYVKEKEEAKRDYDQAVASGFSAAHVAVSARDSNRFTVSVNLEPETNAAFYLTYEELLKREDGHYEQIINLHPGQPIKDLNVEVLITESRKVIDVKAPPLRSGNEIGGDKDDLDPRADLEIINDKTAIVKFSPNIERQKQLAHVLGTNEDEGLAGQFVVQYDVERDPNGGEVLIQDGYFVHFFAPTELAPLPKHVVFVLDTSGSMGRQKTQQLKAAMHKILEQLHNKDLFSLVEFNTNVKVWDLNHAESSVWYPNGENYNYRDKRDEITFEGFEFPSASLVNPDNIKKVKDTVSQLAATGGTDIHTALRVGLHLVELAKDHKVDEVNRQPILVFLTDGEPTIGLTSTEEILNKISEYNVGLRRSPIFALSFGNGADRDFLQKLALRNSGFSKHIYEAADAALQLEDFYRQISSPLLANVTFKYEPSVTSLTKTEFPIHFGGSEIVVSGWCGTHLRKPPIIFGWGVKDRLTLKPAVIERSVSNVERLWAYMQIKQLLEKKETTDKDKEDIKKKALDLALKYSFVTPVSSLVVVKPNDTKTTDTESTTDDVPSSFAHAGRSSRGRGFSGRNRESFFGKPHFLMYSKKYPRYPSRSPPAFSLSTPKPKEKAVTVEEESTPPVDLLTTLPWLKDILNDNGILELPSGKYKMGLKETITDDVDCPKTPLNAVGHCSLLHSCPEIYALLTSSDVFVQHVCILKNEYAGICCPKRS</sequence>
<feature type="region of interest" description="Disordered" evidence="1">
    <location>
        <begin position="654"/>
        <end position="687"/>
    </location>
</feature>
<dbReference type="InterPro" id="IPR013694">
    <property type="entry name" value="VIT"/>
</dbReference>
<dbReference type="PANTHER" id="PTHR10338:SF108">
    <property type="entry name" value="INTER-ALPHA-TRYPSIN INHIBITOR HEAVY CHAIN H4-LIKE PROTEIN"/>
    <property type="match status" value="1"/>
</dbReference>
<dbReference type="PROSITE" id="PS51468">
    <property type="entry name" value="VIT"/>
    <property type="match status" value="1"/>
</dbReference>
<comment type="caution">
    <text evidence="5">The sequence shown here is derived from an EMBL/GenBank/DDBJ whole genome shotgun (WGS) entry which is preliminary data.</text>
</comment>
<dbReference type="Gene3D" id="3.40.50.410">
    <property type="entry name" value="von Willebrand factor, type A domain"/>
    <property type="match status" value="1"/>
</dbReference>
<keyword evidence="2" id="KW-0732">Signal</keyword>
<accession>A0A8K0G896</accession>
<proteinExistence type="predicted"/>
<dbReference type="AlphaFoldDB" id="A0A8K0G896"/>
<dbReference type="InterPro" id="IPR050934">
    <property type="entry name" value="ITIH"/>
</dbReference>
<evidence type="ECO:0000256" key="1">
    <source>
        <dbReference type="SAM" id="MobiDB-lite"/>
    </source>
</evidence>
<keyword evidence="6" id="KW-1185">Reference proteome</keyword>
<evidence type="ECO:0000259" key="4">
    <source>
        <dbReference type="PROSITE" id="PS51468"/>
    </source>
</evidence>
<feature type="compositionally biased region" description="Low complexity" evidence="1">
    <location>
        <begin position="32"/>
        <end position="52"/>
    </location>
</feature>
<dbReference type="SMART" id="SM00609">
    <property type="entry name" value="VIT"/>
    <property type="match status" value="1"/>
</dbReference>
<name>A0A8K0G896_IGNLU</name>
<dbReference type="PANTHER" id="PTHR10338">
    <property type="entry name" value="INTER-ALPHA-TRYPSIN INHIBITOR HEAVY CHAIN FAMILY MEMBER"/>
    <property type="match status" value="1"/>
</dbReference>
<feature type="signal peptide" evidence="2">
    <location>
        <begin position="1"/>
        <end position="22"/>
    </location>
</feature>
<evidence type="ECO:0000259" key="3">
    <source>
        <dbReference type="PROSITE" id="PS50234"/>
    </source>
</evidence>